<dbReference type="Proteomes" id="UP000588586">
    <property type="component" value="Unassembled WGS sequence"/>
</dbReference>
<accession>A0A849HLF4</accession>
<dbReference type="NCBIfam" id="TIGR02937">
    <property type="entry name" value="sigma70-ECF"/>
    <property type="match status" value="1"/>
</dbReference>
<keyword evidence="9" id="KW-1185">Reference proteome</keyword>
<feature type="compositionally biased region" description="Pro residues" evidence="6">
    <location>
        <begin position="355"/>
        <end position="364"/>
    </location>
</feature>
<protein>
    <submittedName>
        <fullName evidence="8">Sigma-70 family RNA polymerase sigma factor</fullName>
    </submittedName>
</protein>
<dbReference type="InterPro" id="IPR013325">
    <property type="entry name" value="RNA_pol_sigma_r2"/>
</dbReference>
<feature type="compositionally biased region" description="Low complexity" evidence="6">
    <location>
        <begin position="383"/>
        <end position="396"/>
    </location>
</feature>
<dbReference type="Gene3D" id="1.10.10.10">
    <property type="entry name" value="Winged helix-like DNA-binding domain superfamily/Winged helix DNA-binding domain"/>
    <property type="match status" value="1"/>
</dbReference>
<evidence type="ECO:0000313" key="8">
    <source>
        <dbReference type="EMBL" id="NNM47503.1"/>
    </source>
</evidence>
<dbReference type="InterPro" id="IPR007627">
    <property type="entry name" value="RNA_pol_sigma70_r2"/>
</dbReference>
<dbReference type="PANTHER" id="PTHR43133:SF8">
    <property type="entry name" value="RNA POLYMERASE SIGMA FACTOR HI_1459-RELATED"/>
    <property type="match status" value="1"/>
</dbReference>
<feature type="domain" description="RNA polymerase sigma-70 region 2" evidence="7">
    <location>
        <begin position="27"/>
        <end position="93"/>
    </location>
</feature>
<organism evidence="8 9">
    <name type="scientific">Knoellia koreensis</name>
    <dbReference type="NCBI Taxonomy" id="2730921"/>
    <lineage>
        <taxon>Bacteria</taxon>
        <taxon>Bacillati</taxon>
        <taxon>Actinomycetota</taxon>
        <taxon>Actinomycetes</taxon>
        <taxon>Micrococcales</taxon>
        <taxon>Intrasporangiaceae</taxon>
        <taxon>Knoellia</taxon>
    </lineage>
</organism>
<dbReference type="InterPro" id="IPR036388">
    <property type="entry name" value="WH-like_DNA-bd_sf"/>
</dbReference>
<comment type="similarity">
    <text evidence="1">Belongs to the sigma-70 factor family. ECF subfamily.</text>
</comment>
<proteinExistence type="inferred from homology"/>
<keyword evidence="4" id="KW-0238">DNA-binding</keyword>
<dbReference type="AlphaFoldDB" id="A0A849HLF4"/>
<feature type="region of interest" description="Disordered" evidence="6">
    <location>
        <begin position="308"/>
        <end position="396"/>
    </location>
</feature>
<evidence type="ECO:0000256" key="6">
    <source>
        <dbReference type="SAM" id="MobiDB-lite"/>
    </source>
</evidence>
<dbReference type="Gene3D" id="1.10.1740.10">
    <property type="match status" value="1"/>
</dbReference>
<dbReference type="SUPFAM" id="SSF88946">
    <property type="entry name" value="Sigma2 domain of RNA polymerase sigma factors"/>
    <property type="match status" value="1"/>
</dbReference>
<evidence type="ECO:0000256" key="2">
    <source>
        <dbReference type="ARBA" id="ARBA00023015"/>
    </source>
</evidence>
<dbReference type="InterPro" id="IPR014284">
    <property type="entry name" value="RNA_pol_sigma-70_dom"/>
</dbReference>
<evidence type="ECO:0000256" key="3">
    <source>
        <dbReference type="ARBA" id="ARBA00023082"/>
    </source>
</evidence>
<dbReference type="SUPFAM" id="SSF88659">
    <property type="entry name" value="Sigma3 and sigma4 domains of RNA polymerase sigma factors"/>
    <property type="match status" value="1"/>
</dbReference>
<reference evidence="8 9" key="1">
    <citation type="submission" date="2020-04" db="EMBL/GenBank/DDBJ databases">
        <title>Knoellia sp. isolate from air conditioner.</title>
        <authorList>
            <person name="Chea S."/>
            <person name="Kim D.-U."/>
        </authorList>
    </citation>
    <scope>NUCLEOTIDE SEQUENCE [LARGE SCALE GENOMIC DNA]</scope>
    <source>
        <strain evidence="8 9">DB2414S</strain>
    </source>
</reference>
<dbReference type="GO" id="GO:0006352">
    <property type="term" value="P:DNA-templated transcription initiation"/>
    <property type="evidence" value="ECO:0007669"/>
    <property type="project" value="InterPro"/>
</dbReference>
<name>A0A849HLF4_9MICO</name>
<dbReference type="InterPro" id="IPR039425">
    <property type="entry name" value="RNA_pol_sigma-70-like"/>
</dbReference>
<sequence length="508" mass="52217">MRLSDDRTDLQLVEAAREGHKDAVVELWQRHYAATLSAARRVARQPRDAEELASDAFSRMLSAMSTGGGPTASVRAYLATSVRNLAVSRIRHSSAGEVLTDDDGTLERLAADGSDPVARHGELGIMREAFAALPKRWQVVLWRTAVDQDSNIAVAEELGLSPNAVAALTRRARKGLRTAYLQAHVSTRGVDAACAPHVALLADLAVGQAVPAATRSHVDGCARCQARVAELTEVETRLAGVLAPAILGLAKGTPVAAAATTAGATSGAGQVAETTARVGAWGWRGKGLLLGAAVAAVAATVWALGQGDEPKVAPPEVLPATTTTSQTSTPTTAATTVPPTRTTTTTPARATTTLPAPPTTPSLTPPTSTAARSTRPAPPAPSPRTTAPPSTTSVAMTPLVAELSVTGDRRETMIDLRAEVRGTRGPLTAQLTVPSGVRYGGSSGAWGGCRQTGTTVTCTGAHQESGVWSGSIRVAWPPGTSGRIVAEVSGTYANGSPARGSVGTTWSE</sequence>
<dbReference type="EMBL" id="JABEPQ010000004">
    <property type="protein sequence ID" value="NNM47503.1"/>
    <property type="molecule type" value="Genomic_DNA"/>
</dbReference>
<dbReference type="InterPro" id="IPR013324">
    <property type="entry name" value="RNA_pol_sigma_r3/r4-like"/>
</dbReference>
<evidence type="ECO:0000313" key="9">
    <source>
        <dbReference type="Proteomes" id="UP000588586"/>
    </source>
</evidence>
<keyword evidence="2" id="KW-0805">Transcription regulation</keyword>
<gene>
    <name evidence="8" type="ORF">HJG52_16025</name>
</gene>
<comment type="caution">
    <text evidence="8">The sequence shown here is derived from an EMBL/GenBank/DDBJ whole genome shotgun (WGS) entry which is preliminary data.</text>
</comment>
<feature type="compositionally biased region" description="Low complexity" evidence="6">
    <location>
        <begin position="319"/>
        <end position="354"/>
    </location>
</feature>
<dbReference type="PANTHER" id="PTHR43133">
    <property type="entry name" value="RNA POLYMERASE ECF-TYPE SIGMA FACTO"/>
    <property type="match status" value="1"/>
</dbReference>
<keyword evidence="5" id="KW-0804">Transcription</keyword>
<evidence type="ECO:0000256" key="5">
    <source>
        <dbReference type="ARBA" id="ARBA00023163"/>
    </source>
</evidence>
<dbReference type="RefSeq" id="WP_171244638.1">
    <property type="nucleotide sequence ID" value="NZ_JABEPQ010000004.1"/>
</dbReference>
<dbReference type="GO" id="GO:0016987">
    <property type="term" value="F:sigma factor activity"/>
    <property type="evidence" value="ECO:0007669"/>
    <property type="project" value="UniProtKB-KW"/>
</dbReference>
<evidence type="ECO:0000259" key="7">
    <source>
        <dbReference type="Pfam" id="PF04542"/>
    </source>
</evidence>
<feature type="compositionally biased region" description="Low complexity" evidence="6">
    <location>
        <begin position="365"/>
        <end position="375"/>
    </location>
</feature>
<dbReference type="GO" id="GO:0003677">
    <property type="term" value="F:DNA binding"/>
    <property type="evidence" value="ECO:0007669"/>
    <property type="project" value="UniProtKB-KW"/>
</dbReference>
<keyword evidence="3" id="KW-0731">Sigma factor</keyword>
<evidence type="ECO:0000256" key="4">
    <source>
        <dbReference type="ARBA" id="ARBA00023125"/>
    </source>
</evidence>
<dbReference type="Pfam" id="PF04542">
    <property type="entry name" value="Sigma70_r2"/>
    <property type="match status" value="1"/>
</dbReference>
<evidence type="ECO:0000256" key="1">
    <source>
        <dbReference type="ARBA" id="ARBA00010641"/>
    </source>
</evidence>